<dbReference type="Proteomes" id="UP000800200">
    <property type="component" value="Unassembled WGS sequence"/>
</dbReference>
<reference evidence="1" key="1">
    <citation type="journal article" date="2020" name="Stud. Mycol.">
        <title>101 Dothideomycetes genomes: a test case for predicting lifestyles and emergence of pathogens.</title>
        <authorList>
            <person name="Haridas S."/>
            <person name="Albert R."/>
            <person name="Binder M."/>
            <person name="Bloem J."/>
            <person name="Labutti K."/>
            <person name="Salamov A."/>
            <person name="Andreopoulos B."/>
            <person name="Baker S."/>
            <person name="Barry K."/>
            <person name="Bills G."/>
            <person name="Bluhm B."/>
            <person name="Cannon C."/>
            <person name="Castanera R."/>
            <person name="Culley D."/>
            <person name="Daum C."/>
            <person name="Ezra D."/>
            <person name="Gonzalez J."/>
            <person name="Henrissat B."/>
            <person name="Kuo A."/>
            <person name="Liang C."/>
            <person name="Lipzen A."/>
            <person name="Lutzoni F."/>
            <person name="Magnuson J."/>
            <person name="Mondo S."/>
            <person name="Nolan M."/>
            <person name="Ohm R."/>
            <person name="Pangilinan J."/>
            <person name="Park H.-J."/>
            <person name="Ramirez L."/>
            <person name="Alfaro M."/>
            <person name="Sun H."/>
            <person name="Tritt A."/>
            <person name="Yoshinaga Y."/>
            <person name="Zwiers L.-H."/>
            <person name="Turgeon B."/>
            <person name="Goodwin S."/>
            <person name="Spatafora J."/>
            <person name="Crous P."/>
            <person name="Grigoriev I."/>
        </authorList>
    </citation>
    <scope>NUCLEOTIDE SEQUENCE</scope>
    <source>
        <strain evidence="1">CBS 207.26</strain>
    </source>
</reference>
<gene>
    <name evidence="1" type="ORF">K469DRAFT_744352</name>
</gene>
<accession>A0A6A6EQD4</accession>
<proteinExistence type="predicted"/>
<name>A0A6A6EQD4_9PEZI</name>
<sequence>MLVLPVSNLTDPVAPGLDSREFTRLSAVLLLGCLHLRRQSVAMQGRTLGSRTLEVCTLSRPLAAPLEVEEKGDTYAVSAYTAGPSTSRAPRVLSRFLMLVLPVSNLTDPVAPGLDSRELTRLSAVLLSGCLQLRRQSVAMHGRTLGSRTLEVCTLSRPLAAPLEVEEKGDTYAMSAYTAGPSTSRVRSSLLKEVGEKGDTYAVYASTAGPSTSRVRSSPLGSALLAYRHGHPSSPATILSLQVATSYVGSTPATPYWRQKTCSLAQSECKLGHSYAMDRSPARFGLQHL</sequence>
<dbReference type="AlphaFoldDB" id="A0A6A6EQD4"/>
<organism evidence="1 2">
    <name type="scientific">Zopfia rhizophila CBS 207.26</name>
    <dbReference type="NCBI Taxonomy" id="1314779"/>
    <lineage>
        <taxon>Eukaryota</taxon>
        <taxon>Fungi</taxon>
        <taxon>Dikarya</taxon>
        <taxon>Ascomycota</taxon>
        <taxon>Pezizomycotina</taxon>
        <taxon>Dothideomycetes</taxon>
        <taxon>Dothideomycetes incertae sedis</taxon>
        <taxon>Zopfiaceae</taxon>
        <taxon>Zopfia</taxon>
    </lineage>
</organism>
<evidence type="ECO:0000313" key="1">
    <source>
        <dbReference type="EMBL" id="KAF2194397.1"/>
    </source>
</evidence>
<protein>
    <submittedName>
        <fullName evidence="1">Uncharacterized protein</fullName>
    </submittedName>
</protein>
<dbReference type="EMBL" id="ML994611">
    <property type="protein sequence ID" value="KAF2194397.1"/>
    <property type="molecule type" value="Genomic_DNA"/>
</dbReference>
<keyword evidence="2" id="KW-1185">Reference proteome</keyword>
<evidence type="ECO:0000313" key="2">
    <source>
        <dbReference type="Proteomes" id="UP000800200"/>
    </source>
</evidence>